<dbReference type="InterPro" id="IPR013762">
    <property type="entry name" value="Integrase-like_cat_sf"/>
</dbReference>
<organism evidence="3 4">
    <name type="scientific">Escherichia coli</name>
    <dbReference type="NCBI Taxonomy" id="562"/>
    <lineage>
        <taxon>Bacteria</taxon>
        <taxon>Pseudomonadati</taxon>
        <taxon>Pseudomonadota</taxon>
        <taxon>Gammaproteobacteria</taxon>
        <taxon>Enterobacterales</taxon>
        <taxon>Enterobacteriaceae</taxon>
        <taxon>Escherichia</taxon>
    </lineage>
</organism>
<evidence type="ECO:0000256" key="1">
    <source>
        <dbReference type="ARBA" id="ARBA00023172"/>
    </source>
</evidence>
<keyword evidence="1" id="KW-0233">DNA recombination</keyword>
<dbReference type="GO" id="GO:0006310">
    <property type="term" value="P:DNA recombination"/>
    <property type="evidence" value="ECO:0007669"/>
    <property type="project" value="UniProtKB-KW"/>
</dbReference>
<evidence type="ECO:0000259" key="2">
    <source>
        <dbReference type="Pfam" id="PF00589"/>
    </source>
</evidence>
<name>A0A1V2GBN9_ECOLX</name>
<dbReference type="InterPro" id="IPR011010">
    <property type="entry name" value="DNA_brk_join_enz"/>
</dbReference>
<dbReference type="GO" id="GO:0015074">
    <property type="term" value="P:DNA integration"/>
    <property type="evidence" value="ECO:0007669"/>
    <property type="project" value="InterPro"/>
</dbReference>
<dbReference type="InterPro" id="IPR002104">
    <property type="entry name" value="Integrase_catalytic"/>
</dbReference>
<dbReference type="GO" id="GO:0003677">
    <property type="term" value="F:DNA binding"/>
    <property type="evidence" value="ECO:0007669"/>
    <property type="project" value="InterPro"/>
</dbReference>
<gene>
    <name evidence="3" type="ORF">BXT93_17915</name>
</gene>
<dbReference type="Proteomes" id="UP000188967">
    <property type="component" value="Unassembled WGS sequence"/>
</dbReference>
<dbReference type="SUPFAM" id="SSF56349">
    <property type="entry name" value="DNA breaking-rejoining enzymes"/>
    <property type="match status" value="1"/>
</dbReference>
<proteinExistence type="predicted"/>
<accession>A0A1V2GBN9</accession>
<feature type="domain" description="Tyr recombinase" evidence="2">
    <location>
        <begin position="162"/>
        <end position="373"/>
    </location>
</feature>
<evidence type="ECO:0000313" key="3">
    <source>
        <dbReference type="EMBL" id="ONG33267.1"/>
    </source>
</evidence>
<dbReference type="EMBL" id="MTPS01000307">
    <property type="protein sequence ID" value="ONG33267.1"/>
    <property type="molecule type" value="Genomic_DNA"/>
</dbReference>
<dbReference type="Pfam" id="PF00589">
    <property type="entry name" value="Phage_integrase"/>
    <property type="match status" value="1"/>
</dbReference>
<dbReference type="AlphaFoldDB" id="A0A1V2GBN9"/>
<dbReference type="Gene3D" id="1.10.443.10">
    <property type="entry name" value="Intergrase catalytic core"/>
    <property type="match status" value="1"/>
</dbReference>
<evidence type="ECO:0000313" key="4">
    <source>
        <dbReference type="Proteomes" id="UP000188967"/>
    </source>
</evidence>
<reference evidence="3 4" key="1">
    <citation type="submission" date="2017-01" db="EMBL/GenBank/DDBJ databases">
        <title>Draft genome sequence of an E. coli strain isolated from human, in Amazon, Brazil.</title>
        <authorList>
            <person name="Moura Q."/>
            <person name="Fernandes M.R."/>
            <person name="Cerdeira L."/>
            <person name="Vianello M."/>
            <person name="Souza T.A."/>
            <person name="Ienne S."/>
            <person name="Lincopan N."/>
        </authorList>
    </citation>
    <scope>NUCLEOTIDE SEQUENCE [LARGE SCALE GENOMIC DNA]</scope>
    <source>
        <strain evidence="3 4">ICBEcBL-II-13</strain>
    </source>
</reference>
<protein>
    <recommendedName>
        <fullName evidence="2">Tyr recombinase domain-containing protein</fullName>
    </recommendedName>
</protein>
<comment type="caution">
    <text evidence="3">The sequence shown here is derived from an EMBL/GenBank/DDBJ whole genome shotgun (WGS) entry which is preliminary data.</text>
</comment>
<sequence>MINQTVLKEEFYIRYSMAGYEFDLRNEIWHLKKNLTINLSFLHDVLDKCYHEGFIHTLSYFAQEYKPETAYSLFGKVKSIILRYAIRAFSEHELICAYNNLQKNNYRKFRVFKGFLIKWNEFGYYGVDDNACEYLKKIKIPLIDIGDVVKRRDPNLGPFNDQEINMIVDGLERGRKEGAVSKQCYVLIRLYLMNGRRPTQLMSLKHRDVIKDDRGFFLNIPRIKQRGYYFRGSFREVEITEEVWNILNEIIRNNISIVKESICEELDENLLNDLPIFLSTPQLAKVSEGIDFSEYLKNDFLHIGTGHARIWLKKFAKKMKIYTPRTGELLNIHPIRFRYTYGTLLARNGGRVDAIAFAMDHSSDTSVGYYIKNLSDNVNVIDKAVERYLTDISDVFLGKRRFQGDLLQKALTMDIKKENKNNRNCDSCQHFKAWGKEIK</sequence>